<keyword evidence="2" id="KW-0378">Hydrolase</keyword>
<dbReference type="GO" id="GO:0016787">
    <property type="term" value="F:hydrolase activity"/>
    <property type="evidence" value="ECO:0007669"/>
    <property type="project" value="UniProtKB-KW"/>
</dbReference>
<gene>
    <name evidence="2" type="ORF">NRIC_23130</name>
</gene>
<keyword evidence="1" id="KW-0472">Membrane</keyword>
<dbReference type="OrthoDB" id="7616949at2"/>
<organism evidence="2 3">
    <name type="scientific">Enterococcus florum</name>
    <dbReference type="NCBI Taxonomy" id="2480627"/>
    <lineage>
        <taxon>Bacteria</taxon>
        <taxon>Bacillati</taxon>
        <taxon>Bacillota</taxon>
        <taxon>Bacilli</taxon>
        <taxon>Lactobacillales</taxon>
        <taxon>Enterococcaceae</taxon>
        <taxon>Enterococcus</taxon>
    </lineage>
</organism>
<protein>
    <submittedName>
        <fullName evidence="2">Hydrolase</fullName>
    </submittedName>
</protein>
<sequence length="355" mass="40336">MKKLLKAFLILLVIVLVVVGGYIAYLFIAYHRIPDNQKLEATHESPVALEKETPYRAMTFNIGYGAYPPSYSFFMDGGEKSRADSKSVVEKNMRGIVDTTEEIDPTIAFYQEVDEAADRSYHVDEVNWLSNHLLGYNSIYGRNYDSPYLFYPFTQPIGKSKSGLVTMSKGELTDSKRYSLPIETNINKFFDLDRAFTVTKTPVKEGNELVSINVHLSAYTKDKSIQAAQLDTLFDVMEQEYQDGNYVLVGGDFNHDVLGNSPDVFNTSQKRYSWNQPFPKEDLPKGFDIPLGKLAKEKIPSSRMLNEPYNKDTANVSLIDGFIVSDNIAVKSIHVKDEQFQFSDHNPVYLNFELE</sequence>
<comment type="caution">
    <text evidence="2">The sequence shown here is derived from an EMBL/GenBank/DDBJ whole genome shotgun (WGS) entry which is preliminary data.</text>
</comment>
<reference evidence="3" key="1">
    <citation type="submission" date="2019-02" db="EMBL/GenBank/DDBJ databases">
        <title>Draft genome sequence of Enterococcus sp. Gos25-1.</title>
        <authorList>
            <person name="Tanaka N."/>
            <person name="Shiwa Y."/>
            <person name="Fujita N."/>
        </authorList>
    </citation>
    <scope>NUCLEOTIDE SEQUENCE [LARGE SCALE GENOMIC DNA]</scope>
    <source>
        <strain evidence="3">Gos25-1</strain>
    </source>
</reference>
<dbReference type="AlphaFoldDB" id="A0A4P5PFL1"/>
<keyword evidence="3" id="KW-1185">Reference proteome</keyword>
<name>A0A4P5PFL1_9ENTE</name>
<proteinExistence type="predicted"/>
<dbReference type="SUPFAM" id="SSF56219">
    <property type="entry name" value="DNase I-like"/>
    <property type="match status" value="1"/>
</dbReference>
<accession>A0A4P5PFL1</accession>
<feature type="transmembrane region" description="Helical" evidence="1">
    <location>
        <begin position="7"/>
        <end position="28"/>
    </location>
</feature>
<dbReference type="RefSeq" id="WP_146622848.1">
    <property type="nucleotide sequence ID" value="NZ_BJCC01000018.1"/>
</dbReference>
<evidence type="ECO:0000313" key="3">
    <source>
        <dbReference type="Proteomes" id="UP000290567"/>
    </source>
</evidence>
<keyword evidence="1" id="KW-1133">Transmembrane helix</keyword>
<dbReference type="Proteomes" id="UP000290567">
    <property type="component" value="Unassembled WGS sequence"/>
</dbReference>
<dbReference type="Gene3D" id="3.60.10.10">
    <property type="entry name" value="Endonuclease/exonuclease/phosphatase"/>
    <property type="match status" value="1"/>
</dbReference>
<evidence type="ECO:0000256" key="1">
    <source>
        <dbReference type="SAM" id="Phobius"/>
    </source>
</evidence>
<keyword evidence="1" id="KW-0812">Transmembrane</keyword>
<evidence type="ECO:0000313" key="2">
    <source>
        <dbReference type="EMBL" id="GCF94422.1"/>
    </source>
</evidence>
<dbReference type="InterPro" id="IPR036691">
    <property type="entry name" value="Endo/exonu/phosph_ase_sf"/>
</dbReference>
<dbReference type="EMBL" id="BJCC01000018">
    <property type="protein sequence ID" value="GCF94422.1"/>
    <property type="molecule type" value="Genomic_DNA"/>
</dbReference>